<feature type="transmembrane region" description="Helical" evidence="2">
    <location>
        <begin position="77"/>
        <end position="97"/>
    </location>
</feature>
<feature type="region of interest" description="Disordered" evidence="1">
    <location>
        <begin position="1"/>
        <end position="63"/>
    </location>
</feature>
<gene>
    <name evidence="4" type="ORF">E0D97_07155</name>
</gene>
<evidence type="ECO:0000256" key="1">
    <source>
        <dbReference type="SAM" id="MobiDB-lite"/>
    </source>
</evidence>
<dbReference type="SMART" id="SM00014">
    <property type="entry name" value="acidPPc"/>
    <property type="match status" value="1"/>
</dbReference>
<dbReference type="Gene3D" id="1.20.144.10">
    <property type="entry name" value="Phosphatidic acid phosphatase type 2/haloperoxidase"/>
    <property type="match status" value="2"/>
</dbReference>
<keyword evidence="2" id="KW-0812">Transmembrane</keyword>
<evidence type="ECO:0000256" key="2">
    <source>
        <dbReference type="SAM" id="Phobius"/>
    </source>
</evidence>
<dbReference type="InterPro" id="IPR000326">
    <property type="entry name" value="PAP2/HPO"/>
</dbReference>
<dbReference type="PANTHER" id="PTHR14969">
    <property type="entry name" value="SPHINGOSINE-1-PHOSPHATE PHOSPHOHYDROLASE"/>
    <property type="match status" value="1"/>
</dbReference>
<dbReference type="Proteomes" id="UP000291301">
    <property type="component" value="Unassembled WGS sequence"/>
</dbReference>
<sequence length="298" mass="32090">MFMMRSLHSSRRETAPSRWSSKVSRPAEPSDAQCVALPMTHSRHNPAMRPDASPPRRSARAGGLADIDRDHHHPPVMAMWGVVAVGSAIFALMVYAVRSGLAVGLDEAVLLALRDPQDLSDAWGPPWFEDTAAELTALGGYPILTVVAVFVIAVLILLRHRAAALFLAGALGGGTLLSTGLKSLFERPRPDLVDHLDRTFTSSFPSGHATVSMLAYLTLAAVAIRFVPRHSVRVFIPVSAFLLALIIGGSRVYLGVHWPSDVIAGWAAGATWASLCWLAAHYWTAHRATGDELGHSET</sequence>
<keyword evidence="2" id="KW-0472">Membrane</keyword>
<accession>A0A4R0PDC6</accession>
<dbReference type="CDD" id="cd03392">
    <property type="entry name" value="PAP2_like_2"/>
    <property type="match status" value="1"/>
</dbReference>
<name>A0A4R0PDC6_9HYPH</name>
<feature type="domain" description="Phosphatidic acid phosphatase type 2/haloperoxidase" evidence="3">
    <location>
        <begin position="163"/>
        <end position="277"/>
    </location>
</feature>
<feature type="transmembrane region" description="Helical" evidence="2">
    <location>
        <begin position="262"/>
        <end position="280"/>
    </location>
</feature>
<reference evidence="4 5" key="1">
    <citation type="journal article" date="2015" name="Antonie Van Leeuwenhoek">
        <title>Oricola cellulosilytica gen. nov., sp. nov., a cellulose-degrading bacterium of the family Phyllobacteriaceae isolated from surface seashore water, and emended descriptions of Mesorhizobium loti and Phyllobacterium myrsinacearum.</title>
        <authorList>
            <person name="Hameed A."/>
            <person name="Shahina M."/>
            <person name="Lai W.A."/>
            <person name="Lin S.Y."/>
            <person name="Young L.S."/>
            <person name="Liu Y.C."/>
            <person name="Hsu Y.H."/>
            <person name="Young C.C."/>
        </authorList>
    </citation>
    <scope>NUCLEOTIDE SEQUENCE [LARGE SCALE GENOMIC DNA]</scope>
    <source>
        <strain evidence="4 5">KCTC 52183</strain>
    </source>
</reference>
<evidence type="ECO:0000313" key="4">
    <source>
        <dbReference type="EMBL" id="TCD15306.1"/>
    </source>
</evidence>
<organism evidence="4 5">
    <name type="scientific">Oricola cellulosilytica</name>
    <dbReference type="NCBI Taxonomy" id="1429082"/>
    <lineage>
        <taxon>Bacteria</taxon>
        <taxon>Pseudomonadati</taxon>
        <taxon>Pseudomonadota</taxon>
        <taxon>Alphaproteobacteria</taxon>
        <taxon>Hyphomicrobiales</taxon>
        <taxon>Ahrensiaceae</taxon>
        <taxon>Oricola</taxon>
    </lineage>
</organism>
<keyword evidence="2" id="KW-1133">Transmembrane helix</keyword>
<dbReference type="SUPFAM" id="SSF48317">
    <property type="entry name" value="Acid phosphatase/Vanadium-dependent haloperoxidase"/>
    <property type="match status" value="1"/>
</dbReference>
<dbReference type="AlphaFoldDB" id="A0A4R0PDC6"/>
<keyword evidence="5" id="KW-1185">Reference proteome</keyword>
<feature type="transmembrane region" description="Helical" evidence="2">
    <location>
        <begin position="165"/>
        <end position="185"/>
    </location>
</feature>
<proteinExistence type="predicted"/>
<dbReference type="PANTHER" id="PTHR14969:SF13">
    <property type="entry name" value="AT30094P"/>
    <property type="match status" value="1"/>
</dbReference>
<feature type="transmembrane region" description="Helical" evidence="2">
    <location>
        <begin position="138"/>
        <end position="158"/>
    </location>
</feature>
<comment type="caution">
    <text evidence="4">The sequence shown here is derived from an EMBL/GenBank/DDBJ whole genome shotgun (WGS) entry which is preliminary data.</text>
</comment>
<dbReference type="InterPro" id="IPR036938">
    <property type="entry name" value="PAP2/HPO_sf"/>
</dbReference>
<evidence type="ECO:0000313" key="5">
    <source>
        <dbReference type="Proteomes" id="UP000291301"/>
    </source>
</evidence>
<protein>
    <submittedName>
        <fullName evidence="4">Phosphatase PAP2 family protein</fullName>
    </submittedName>
</protein>
<feature type="transmembrane region" description="Helical" evidence="2">
    <location>
        <begin position="234"/>
        <end position="256"/>
    </location>
</feature>
<evidence type="ECO:0000259" key="3">
    <source>
        <dbReference type="SMART" id="SM00014"/>
    </source>
</evidence>
<dbReference type="Pfam" id="PF01569">
    <property type="entry name" value="PAP2"/>
    <property type="match status" value="1"/>
</dbReference>
<dbReference type="EMBL" id="SJST01000002">
    <property type="protein sequence ID" value="TCD15306.1"/>
    <property type="molecule type" value="Genomic_DNA"/>
</dbReference>
<feature type="transmembrane region" description="Helical" evidence="2">
    <location>
        <begin position="205"/>
        <end position="227"/>
    </location>
</feature>